<evidence type="ECO:0000256" key="12">
    <source>
        <dbReference type="SAM" id="MobiDB-lite"/>
    </source>
</evidence>
<keyword evidence="10" id="KW-0206">Cytoskeleton</keyword>
<evidence type="ECO:0000259" key="15">
    <source>
        <dbReference type="PROSITE" id="PS50125"/>
    </source>
</evidence>
<evidence type="ECO:0000256" key="4">
    <source>
        <dbReference type="ARBA" id="ARBA00010886"/>
    </source>
</evidence>
<dbReference type="Gene3D" id="3.30.200.20">
    <property type="entry name" value="Phosphorylase Kinase, domain 1"/>
    <property type="match status" value="1"/>
</dbReference>
<keyword evidence="17" id="KW-1185">Reference proteome</keyword>
<reference evidence="17" key="1">
    <citation type="journal article" date="2017" name="Genome Announc.">
        <title>Draft Genome Sequence of Terrimicrobium sacchariphilum NM-5T, a Facultative Anaerobic Soil Bacterium of the Class Spartobacteria.</title>
        <authorList>
            <person name="Qiu Y.L."/>
            <person name="Tourlousse D.M."/>
            <person name="Matsuura N."/>
            <person name="Ohashi A."/>
            <person name="Sekiguchi Y."/>
        </authorList>
    </citation>
    <scope>NUCLEOTIDE SEQUENCE [LARGE SCALE GENOMIC DNA]</scope>
    <source>
        <strain evidence="17">NM-5</strain>
    </source>
</reference>
<evidence type="ECO:0000259" key="14">
    <source>
        <dbReference type="PROSITE" id="PS50011"/>
    </source>
</evidence>
<evidence type="ECO:0000256" key="7">
    <source>
        <dbReference type="ARBA" id="ARBA00022741"/>
    </source>
</evidence>
<keyword evidence="6" id="KW-0808">Transferase</keyword>
<keyword evidence="9 11" id="KW-0067">ATP-binding</keyword>
<dbReference type="Gene3D" id="1.10.510.10">
    <property type="entry name" value="Transferase(Phosphotransferase) domain 1"/>
    <property type="match status" value="1"/>
</dbReference>
<dbReference type="InterPro" id="IPR001245">
    <property type="entry name" value="Ser-Thr/Tyr_kinase_cat_dom"/>
</dbReference>
<name>A0A146GCE5_TERSA</name>
<dbReference type="AlphaFoldDB" id="A0A146GCE5"/>
<dbReference type="PANTHER" id="PTHR43289">
    <property type="entry name" value="MITOGEN-ACTIVATED PROTEIN KINASE KINASE KINASE 20-RELATED"/>
    <property type="match status" value="1"/>
</dbReference>
<dbReference type="Pfam" id="PF07714">
    <property type="entry name" value="PK_Tyr_Ser-Thr"/>
    <property type="match status" value="1"/>
</dbReference>
<dbReference type="GO" id="GO:0016020">
    <property type="term" value="C:membrane"/>
    <property type="evidence" value="ECO:0007669"/>
    <property type="project" value="UniProtKB-SubCell"/>
</dbReference>
<feature type="region of interest" description="Disordered" evidence="12">
    <location>
        <begin position="503"/>
        <end position="525"/>
    </location>
</feature>
<dbReference type="InterPro" id="IPR001054">
    <property type="entry name" value="A/G_cyclase"/>
</dbReference>
<evidence type="ECO:0000256" key="1">
    <source>
        <dbReference type="ARBA" id="ARBA00004167"/>
    </source>
</evidence>
<dbReference type="GO" id="GO:0004016">
    <property type="term" value="F:adenylate cyclase activity"/>
    <property type="evidence" value="ECO:0007669"/>
    <property type="project" value="UniProtKB-ARBA"/>
</dbReference>
<comment type="subcellular location">
    <subcellularLocation>
        <location evidence="2">Cytoplasm</location>
        <location evidence="2">Cytoskeleton</location>
        <location evidence="2">Microtubule organizing center</location>
        <location evidence="2">Centrosome</location>
    </subcellularLocation>
    <subcellularLocation>
        <location evidence="3">Cytoplasm</location>
        <location evidence="3">Cytoskeleton</location>
        <location evidence="3">Spindle pole</location>
    </subcellularLocation>
    <subcellularLocation>
        <location evidence="1">Membrane</location>
        <topology evidence="1">Single-pass membrane protein</topology>
    </subcellularLocation>
</comment>
<feature type="domain" description="Protein kinase" evidence="14">
    <location>
        <begin position="384"/>
        <end position="696"/>
    </location>
</feature>
<evidence type="ECO:0000256" key="2">
    <source>
        <dbReference type="ARBA" id="ARBA00004300"/>
    </source>
</evidence>
<evidence type="ECO:0000256" key="3">
    <source>
        <dbReference type="ARBA" id="ARBA00004647"/>
    </source>
</evidence>
<dbReference type="PROSITE" id="PS50125">
    <property type="entry name" value="GUANYLATE_CYCLASE_2"/>
    <property type="match status" value="1"/>
</dbReference>
<gene>
    <name evidence="16" type="ORF">TSACC_23266</name>
</gene>
<keyword evidence="8 16" id="KW-0418">Kinase</keyword>
<protein>
    <submittedName>
        <fullName evidence="16">Serine/threonine protein kinase</fullName>
    </submittedName>
</protein>
<evidence type="ECO:0000313" key="17">
    <source>
        <dbReference type="Proteomes" id="UP000076023"/>
    </source>
</evidence>
<dbReference type="Proteomes" id="UP000076023">
    <property type="component" value="Unassembled WGS sequence"/>
</dbReference>
<dbReference type="GO" id="GO:0000922">
    <property type="term" value="C:spindle pole"/>
    <property type="evidence" value="ECO:0007669"/>
    <property type="project" value="UniProtKB-SubCell"/>
</dbReference>
<dbReference type="SUPFAM" id="SSF55073">
    <property type="entry name" value="Nucleotide cyclase"/>
    <property type="match status" value="1"/>
</dbReference>
<dbReference type="PROSITE" id="PS00107">
    <property type="entry name" value="PROTEIN_KINASE_ATP"/>
    <property type="match status" value="1"/>
</dbReference>
<dbReference type="GO" id="GO:0035556">
    <property type="term" value="P:intracellular signal transduction"/>
    <property type="evidence" value="ECO:0007669"/>
    <property type="project" value="InterPro"/>
</dbReference>
<feature type="binding site" evidence="11">
    <location>
        <position position="412"/>
    </location>
    <ligand>
        <name>ATP</name>
        <dbReference type="ChEBI" id="CHEBI:30616"/>
    </ligand>
</feature>
<evidence type="ECO:0000256" key="10">
    <source>
        <dbReference type="ARBA" id="ARBA00023212"/>
    </source>
</evidence>
<feature type="transmembrane region" description="Helical" evidence="13">
    <location>
        <begin position="722"/>
        <end position="745"/>
    </location>
</feature>
<comment type="caution">
    <text evidence="16">The sequence shown here is derived from an EMBL/GenBank/DDBJ whole genome shotgun (WGS) entry which is preliminary data.</text>
</comment>
<evidence type="ECO:0000313" key="16">
    <source>
        <dbReference type="EMBL" id="GAT34832.1"/>
    </source>
</evidence>
<dbReference type="Gene3D" id="3.30.70.1230">
    <property type="entry name" value="Nucleotide cyclase"/>
    <property type="match status" value="1"/>
</dbReference>
<feature type="compositionally biased region" description="Basic and acidic residues" evidence="12">
    <location>
        <begin position="823"/>
        <end position="834"/>
    </location>
</feature>
<dbReference type="GO" id="GO:0005524">
    <property type="term" value="F:ATP binding"/>
    <property type="evidence" value="ECO:0007669"/>
    <property type="project" value="UniProtKB-UniRule"/>
</dbReference>
<organism evidence="16 17">
    <name type="scientific">Terrimicrobium sacchariphilum</name>
    <dbReference type="NCBI Taxonomy" id="690879"/>
    <lineage>
        <taxon>Bacteria</taxon>
        <taxon>Pseudomonadati</taxon>
        <taxon>Verrucomicrobiota</taxon>
        <taxon>Terrimicrobiia</taxon>
        <taxon>Terrimicrobiales</taxon>
        <taxon>Terrimicrobiaceae</taxon>
        <taxon>Terrimicrobium</taxon>
    </lineage>
</organism>
<feature type="domain" description="Guanylate cyclase" evidence="15">
    <location>
        <begin position="126"/>
        <end position="258"/>
    </location>
</feature>
<dbReference type="GO" id="GO:0004674">
    <property type="term" value="F:protein serine/threonine kinase activity"/>
    <property type="evidence" value="ECO:0007669"/>
    <property type="project" value="UniProtKB-KW"/>
</dbReference>
<dbReference type="CDD" id="cd07302">
    <property type="entry name" value="CHD"/>
    <property type="match status" value="1"/>
</dbReference>
<dbReference type="GO" id="GO:0005813">
    <property type="term" value="C:centrosome"/>
    <property type="evidence" value="ECO:0007669"/>
    <property type="project" value="UniProtKB-SubCell"/>
</dbReference>
<dbReference type="GO" id="GO:0009190">
    <property type="term" value="P:cyclic nucleotide biosynthetic process"/>
    <property type="evidence" value="ECO:0007669"/>
    <property type="project" value="InterPro"/>
</dbReference>
<evidence type="ECO:0000256" key="8">
    <source>
        <dbReference type="ARBA" id="ARBA00022777"/>
    </source>
</evidence>
<dbReference type="PANTHER" id="PTHR43289:SF6">
    <property type="entry name" value="SERINE_THREONINE-PROTEIN KINASE NEKL-3"/>
    <property type="match status" value="1"/>
</dbReference>
<keyword evidence="5 16" id="KW-0723">Serine/threonine-protein kinase</keyword>
<dbReference type="InParanoid" id="A0A146GCE5"/>
<evidence type="ECO:0000256" key="6">
    <source>
        <dbReference type="ARBA" id="ARBA00022679"/>
    </source>
</evidence>
<keyword evidence="13" id="KW-0472">Membrane</keyword>
<dbReference type="SMART" id="SM00220">
    <property type="entry name" value="S_TKc"/>
    <property type="match status" value="1"/>
</dbReference>
<evidence type="ECO:0000256" key="11">
    <source>
        <dbReference type="PROSITE-ProRule" id="PRU10141"/>
    </source>
</evidence>
<accession>A0A146GCE5</accession>
<dbReference type="InterPro" id="IPR032675">
    <property type="entry name" value="LRR_dom_sf"/>
</dbReference>
<sequence length="1237" mass="136421">MLARVSPDDLVIYANASLCQYLGVSKRDLVGTPLDVLAARCQGEISTCFVRDVSHRTSNHLVTDAEGRVFEAKVYSEGGVLDIVLDEVSSTEFVGSDLRYVSGTPFESLEEDELRTARLPERRYITIGHTQLRGLSEVSERSSAMDVRLLVNCFIEEAGDAIWESGCTVGEIQGGSILGIYGAPRYFADHPLRAIRAACEQMAKMSRIHGEFLRQGKELPPCSCGLWTGDTLVGSVGNSYTQHYTALGKPVELARRLSDLARPGETILPEHTLTHLLRVLPPGWQHVRAENSTEPDLSDFQWVGDEVAPLPENLKRIVYLVGPDVQNNASNAEYYFDYLWSFRVPGRDQTVPILRVVRPQEVGDSLELRDDNVISQSVQTVGKYKLIEVVGTGGMGKVWRGIDRFGNSVAIKVLHTAESVTEAQLKRFRREAEVMARLPHRNICRVYEMNEFEGIHYLAMEFVNGLPLYDLLYESTPTDSEKTPSREHVDLPALISSIRSAKSLRDSLPPPEGENGPEVSRPKDTRILPVEQTLNIFLKVCDAVQFAHEHGVLHRDLKPGNILLREDGEPLVADFGLAKLSADGTHSLSVTGHVVGTLENMAPEQAESSKDVDERADVYSLGTILYQMLTGRRHFEATGNIIGDAQALQSHEPPKLRSINPNIDPDLEIITLKALRNDPAERYRNVAALSADIGRFRKGEVISAKPVQAIDLVKKLIQRNRAVAAVTAASILVFITGTLVAIVILSRQLKRAQDASDFAHQQQAFAEEQRALAEMRRRAAEDQETKARAAQVRAEEQEKIARDALDEARRAKELGAEATALTETERKRREEAEKNAQANEQLLRETRERMENLRIAAENSQETHRAAPADASPDPSFEEQMKEAIRISRWDLAPLEVQRLARTPSEIIRRVSSAIDQSSMVLLANPTFAPAWLLKGRMHLALLECDLAADSFAQAAKYGKSEIADDALRLHSVAQDALKSFGDRPERALSLLSDANLPGNESTVAIIKTLSEKNSRRSAAVTETRIPSSNEVALSLLTRNPGISTPTLSSDSSGRFTVTLKTSGDLNDLSPLKPLNVSSLTIQGATGIDWNSLLGLPLEKLALTDCRIDSLPMSRTLLRVKSIDLSGSRITSIDALRLVAALEDLSLANTYVGDLSPLAGSRYLRRLDISGLNPAGIRVLAALPLDSLTLSPEIITDLSWVAIVRNHRSIKILRTPNDPADQKAADFFQRIDHQVSP</sequence>
<feature type="region of interest" description="Disordered" evidence="12">
    <location>
        <begin position="812"/>
        <end position="842"/>
    </location>
</feature>
<keyword evidence="13" id="KW-1133">Transmembrane helix</keyword>
<comment type="similarity">
    <text evidence="4">Belongs to the protein kinase superfamily. NEK Ser/Thr protein kinase family. NIMA subfamily.</text>
</comment>
<keyword evidence="13" id="KW-0812">Transmembrane</keyword>
<dbReference type="InterPro" id="IPR000719">
    <property type="entry name" value="Prot_kinase_dom"/>
</dbReference>
<proteinExistence type="inferred from homology"/>
<dbReference type="STRING" id="690879.TSACC_23266"/>
<dbReference type="SUPFAM" id="SSF56112">
    <property type="entry name" value="Protein kinase-like (PK-like)"/>
    <property type="match status" value="1"/>
</dbReference>
<evidence type="ECO:0000256" key="5">
    <source>
        <dbReference type="ARBA" id="ARBA00022527"/>
    </source>
</evidence>
<dbReference type="InterPro" id="IPR029787">
    <property type="entry name" value="Nucleotide_cyclase"/>
</dbReference>
<dbReference type="PROSITE" id="PS50011">
    <property type="entry name" value="PROTEIN_KINASE_DOM"/>
    <property type="match status" value="1"/>
</dbReference>
<dbReference type="PROSITE" id="PS00108">
    <property type="entry name" value="PROTEIN_KINASE_ST"/>
    <property type="match status" value="1"/>
</dbReference>
<dbReference type="EMBL" id="BDCO01000002">
    <property type="protein sequence ID" value="GAT34832.1"/>
    <property type="molecule type" value="Genomic_DNA"/>
</dbReference>
<keyword evidence="7 11" id="KW-0547">Nucleotide-binding</keyword>
<evidence type="ECO:0000256" key="9">
    <source>
        <dbReference type="ARBA" id="ARBA00022840"/>
    </source>
</evidence>
<dbReference type="SUPFAM" id="SSF52058">
    <property type="entry name" value="L domain-like"/>
    <property type="match status" value="1"/>
</dbReference>
<dbReference type="InterPro" id="IPR008271">
    <property type="entry name" value="Ser/Thr_kinase_AS"/>
</dbReference>
<dbReference type="Gene3D" id="3.80.10.10">
    <property type="entry name" value="Ribonuclease Inhibitor"/>
    <property type="match status" value="1"/>
</dbReference>
<keyword evidence="10" id="KW-0963">Cytoplasm</keyword>
<dbReference type="InterPro" id="IPR017441">
    <property type="entry name" value="Protein_kinase_ATP_BS"/>
</dbReference>
<dbReference type="InterPro" id="IPR011009">
    <property type="entry name" value="Kinase-like_dom_sf"/>
</dbReference>
<dbReference type="CDD" id="cd14014">
    <property type="entry name" value="STKc_PknB_like"/>
    <property type="match status" value="1"/>
</dbReference>
<evidence type="ECO:0000256" key="13">
    <source>
        <dbReference type="SAM" id="Phobius"/>
    </source>
</evidence>